<organism evidence="3">
    <name type="scientific">freshwater metagenome</name>
    <dbReference type="NCBI Taxonomy" id="449393"/>
    <lineage>
        <taxon>unclassified sequences</taxon>
        <taxon>metagenomes</taxon>
        <taxon>ecological metagenomes</taxon>
    </lineage>
</organism>
<proteinExistence type="predicted"/>
<dbReference type="PANTHER" id="PTHR30404">
    <property type="entry name" value="N-ACETYLMURAMOYL-L-ALANINE AMIDASE"/>
    <property type="match status" value="1"/>
</dbReference>
<evidence type="ECO:0000256" key="1">
    <source>
        <dbReference type="ARBA" id="ARBA00022801"/>
    </source>
</evidence>
<keyword evidence="1" id="KW-0378">Hydrolase</keyword>
<accession>A0A6J6NS74</accession>
<dbReference type="AlphaFoldDB" id="A0A6J6NS74"/>
<dbReference type="Pfam" id="PF01520">
    <property type="entry name" value="Amidase_3"/>
    <property type="match status" value="1"/>
</dbReference>
<dbReference type="PANTHER" id="PTHR30404:SF0">
    <property type="entry name" value="N-ACETYLMURAMOYL-L-ALANINE AMIDASE AMIC"/>
    <property type="match status" value="1"/>
</dbReference>
<dbReference type="InterPro" id="IPR002508">
    <property type="entry name" value="MurNAc-LAA_cat"/>
</dbReference>
<dbReference type="CDD" id="cd02696">
    <property type="entry name" value="MurNAc-LAA"/>
    <property type="match status" value="1"/>
</dbReference>
<protein>
    <submittedName>
        <fullName evidence="3">Unannotated protein</fullName>
    </submittedName>
</protein>
<dbReference type="GO" id="GO:0009253">
    <property type="term" value="P:peptidoglycan catabolic process"/>
    <property type="evidence" value="ECO:0007669"/>
    <property type="project" value="InterPro"/>
</dbReference>
<feature type="domain" description="MurNAc-LAA" evidence="2">
    <location>
        <begin position="104"/>
        <end position="228"/>
    </location>
</feature>
<evidence type="ECO:0000313" key="3">
    <source>
        <dbReference type="EMBL" id="CAB4689570.1"/>
    </source>
</evidence>
<dbReference type="Gene3D" id="3.40.630.40">
    <property type="entry name" value="Zn-dependent exopeptidases"/>
    <property type="match status" value="1"/>
</dbReference>
<dbReference type="InterPro" id="IPR050695">
    <property type="entry name" value="N-acetylmuramoyl_amidase_3"/>
</dbReference>
<dbReference type="GO" id="GO:0008745">
    <property type="term" value="F:N-acetylmuramoyl-L-alanine amidase activity"/>
    <property type="evidence" value="ECO:0007669"/>
    <property type="project" value="InterPro"/>
</dbReference>
<evidence type="ECO:0000259" key="2">
    <source>
        <dbReference type="SMART" id="SM00646"/>
    </source>
</evidence>
<dbReference type="SMART" id="SM00646">
    <property type="entry name" value="Ami_3"/>
    <property type="match status" value="1"/>
</dbReference>
<reference evidence="3" key="1">
    <citation type="submission" date="2020-05" db="EMBL/GenBank/DDBJ databases">
        <authorList>
            <person name="Chiriac C."/>
            <person name="Salcher M."/>
            <person name="Ghai R."/>
            <person name="Kavagutti S V."/>
        </authorList>
    </citation>
    <scope>NUCLEOTIDE SEQUENCE</scope>
</reference>
<gene>
    <name evidence="3" type="ORF">UFOPK2399_00607</name>
</gene>
<name>A0A6J6NS74_9ZZZZ</name>
<dbReference type="EMBL" id="CAEZXP010000001">
    <property type="protein sequence ID" value="CAB4689570.1"/>
    <property type="molecule type" value="Genomic_DNA"/>
</dbReference>
<sequence length="239" mass="25028">MVSLLAAIAVAAALPLHGKTVAIDPGHNGANWSHPAAINRLVGAGTFRKACDTTGTATNAGYSESAYTFDVARRLAADLRALGARVIVTRPSNRGVGPCINERAAIGNRAHADVALSIHADGGPPSGRGFHVIYAPAIPHLTAKTAAASARLARIVRNVFRDETGEPVASYVGTQGLNVRRDLGGLNLSTVPKVLIETGNMRNATDAIRLSSSTFRAIQARALATALTRYLLTTVHRKQ</sequence>
<dbReference type="SUPFAM" id="SSF53187">
    <property type="entry name" value="Zn-dependent exopeptidases"/>
    <property type="match status" value="1"/>
</dbReference>
<dbReference type="GO" id="GO:0030288">
    <property type="term" value="C:outer membrane-bounded periplasmic space"/>
    <property type="evidence" value="ECO:0007669"/>
    <property type="project" value="TreeGrafter"/>
</dbReference>